<accession>W2TFX9</accession>
<gene>
    <name evidence="1" type="ORF">NECAME_08839</name>
</gene>
<dbReference type="OMA" id="XNMALLA"/>
<sequence>MYPASLSPAMAAATRKANIKQKPFMLTMFNRLNFNLYPTKPKQVEVVALPILWECLKAGVADSEIRKAVTEFAKGLQQLMGERALLDQASMEVDPPRKKLLESLIR</sequence>
<evidence type="ECO:0000313" key="1">
    <source>
        <dbReference type="EMBL" id="ETN80945.1"/>
    </source>
</evidence>
<organism evidence="1 2">
    <name type="scientific">Necator americanus</name>
    <name type="common">Human hookworm</name>
    <dbReference type="NCBI Taxonomy" id="51031"/>
    <lineage>
        <taxon>Eukaryota</taxon>
        <taxon>Metazoa</taxon>
        <taxon>Ecdysozoa</taxon>
        <taxon>Nematoda</taxon>
        <taxon>Chromadorea</taxon>
        <taxon>Rhabditida</taxon>
        <taxon>Rhabditina</taxon>
        <taxon>Rhabditomorpha</taxon>
        <taxon>Strongyloidea</taxon>
        <taxon>Ancylostomatidae</taxon>
        <taxon>Bunostominae</taxon>
        <taxon>Necator</taxon>
    </lineage>
</organism>
<dbReference type="EMBL" id="KI658903">
    <property type="protein sequence ID" value="ETN80945.1"/>
    <property type="molecule type" value="Genomic_DNA"/>
</dbReference>
<dbReference type="OrthoDB" id="5870094at2759"/>
<dbReference type="Proteomes" id="UP000053676">
    <property type="component" value="Unassembled WGS sequence"/>
</dbReference>
<dbReference type="AlphaFoldDB" id="W2TFX9"/>
<proteinExistence type="predicted"/>
<dbReference type="InterPro" id="IPR011989">
    <property type="entry name" value="ARM-like"/>
</dbReference>
<dbReference type="KEGG" id="nai:NECAME_08839"/>
<reference evidence="2" key="1">
    <citation type="journal article" date="2014" name="Nat. Genet.">
        <title>Genome of the human hookworm Necator americanus.</title>
        <authorList>
            <person name="Tang Y.T."/>
            <person name="Gao X."/>
            <person name="Rosa B.A."/>
            <person name="Abubucker S."/>
            <person name="Hallsworth-Pepin K."/>
            <person name="Martin J."/>
            <person name="Tyagi R."/>
            <person name="Heizer E."/>
            <person name="Zhang X."/>
            <person name="Bhonagiri-Palsikar V."/>
            <person name="Minx P."/>
            <person name="Warren W.C."/>
            <person name="Wang Q."/>
            <person name="Zhan B."/>
            <person name="Hotez P.J."/>
            <person name="Sternberg P.W."/>
            <person name="Dougall A."/>
            <person name="Gaze S.T."/>
            <person name="Mulvenna J."/>
            <person name="Sotillo J."/>
            <person name="Ranganathan S."/>
            <person name="Rabelo E.M."/>
            <person name="Wilson R.K."/>
            <person name="Felgner P.L."/>
            <person name="Bethony J."/>
            <person name="Hawdon J.M."/>
            <person name="Gasser R.B."/>
            <person name="Loukas A."/>
            <person name="Mitreva M."/>
        </authorList>
    </citation>
    <scope>NUCLEOTIDE SEQUENCE [LARGE SCALE GENOMIC DNA]</scope>
</reference>
<evidence type="ECO:0000313" key="2">
    <source>
        <dbReference type="Proteomes" id="UP000053676"/>
    </source>
</evidence>
<protein>
    <submittedName>
        <fullName evidence="1">Uncharacterized protein</fullName>
    </submittedName>
</protein>
<keyword evidence="2" id="KW-1185">Reference proteome</keyword>
<dbReference type="Gene3D" id="1.25.10.10">
    <property type="entry name" value="Leucine-rich Repeat Variant"/>
    <property type="match status" value="1"/>
</dbReference>
<name>W2TFX9_NECAM</name>